<keyword evidence="2 7" id="KW-0812">Transmembrane</keyword>
<evidence type="ECO:0000256" key="2">
    <source>
        <dbReference type="ARBA" id="ARBA00022692"/>
    </source>
</evidence>
<gene>
    <name evidence="8" type="ORF">J2N86_02645</name>
</gene>
<evidence type="ECO:0000256" key="1">
    <source>
        <dbReference type="ARBA" id="ARBA00004127"/>
    </source>
</evidence>
<organism evidence="8 9">
    <name type="scientific">Legionella lytica</name>
    <dbReference type="NCBI Taxonomy" id="96232"/>
    <lineage>
        <taxon>Bacteria</taxon>
        <taxon>Pseudomonadati</taxon>
        <taxon>Pseudomonadota</taxon>
        <taxon>Gammaproteobacteria</taxon>
        <taxon>Legionellales</taxon>
        <taxon>Legionellaceae</taxon>
        <taxon>Legionella</taxon>
    </lineage>
</organism>
<protein>
    <submittedName>
        <fullName evidence="8">Cation-transporting P-type ATPase</fullName>
    </submittedName>
</protein>
<feature type="transmembrane region" description="Helical" evidence="7">
    <location>
        <begin position="1040"/>
        <end position="1063"/>
    </location>
</feature>
<proteinExistence type="predicted"/>
<dbReference type="InterPro" id="IPR018303">
    <property type="entry name" value="ATPase_P-typ_P_site"/>
</dbReference>
<keyword evidence="9" id="KW-1185">Reference proteome</keyword>
<feature type="transmembrane region" description="Helical" evidence="7">
    <location>
        <begin position="138"/>
        <end position="156"/>
    </location>
</feature>
<reference evidence="8" key="1">
    <citation type="submission" date="2021-03" db="EMBL/GenBank/DDBJ databases">
        <title>Legionella lytica PCM 2298.</title>
        <authorList>
            <person name="Koper P."/>
        </authorList>
    </citation>
    <scope>NUCLEOTIDE SEQUENCE</scope>
    <source>
        <strain evidence="8">PCM 2298</strain>
    </source>
</reference>
<evidence type="ECO:0000256" key="5">
    <source>
        <dbReference type="ARBA" id="ARBA00023136"/>
    </source>
</evidence>
<feature type="transmembrane region" description="Helical" evidence="7">
    <location>
        <begin position="1069"/>
        <end position="1087"/>
    </location>
</feature>
<dbReference type="InterPro" id="IPR036412">
    <property type="entry name" value="HAD-like_sf"/>
</dbReference>
<dbReference type="PROSITE" id="PS00154">
    <property type="entry name" value="ATPASE_E1_E2"/>
    <property type="match status" value="1"/>
</dbReference>
<evidence type="ECO:0000256" key="7">
    <source>
        <dbReference type="SAM" id="Phobius"/>
    </source>
</evidence>
<feature type="transmembrane region" description="Helical" evidence="7">
    <location>
        <begin position="77"/>
        <end position="98"/>
    </location>
</feature>
<dbReference type="Gene3D" id="3.40.50.1000">
    <property type="entry name" value="HAD superfamily/HAD-like"/>
    <property type="match status" value="1"/>
</dbReference>
<evidence type="ECO:0000256" key="6">
    <source>
        <dbReference type="SAM" id="MobiDB-lite"/>
    </source>
</evidence>
<dbReference type="PRINTS" id="PR00119">
    <property type="entry name" value="CATATPASE"/>
</dbReference>
<keyword evidence="3" id="KW-0460">Magnesium</keyword>
<dbReference type="InterPro" id="IPR023214">
    <property type="entry name" value="HAD_sf"/>
</dbReference>
<feature type="transmembrane region" description="Helical" evidence="7">
    <location>
        <begin position="176"/>
        <end position="195"/>
    </location>
</feature>
<comment type="subcellular location">
    <subcellularLocation>
        <location evidence="1">Endomembrane system</location>
        <topology evidence="1">Multi-pass membrane protein</topology>
    </subcellularLocation>
</comment>
<evidence type="ECO:0000256" key="4">
    <source>
        <dbReference type="ARBA" id="ARBA00022989"/>
    </source>
</evidence>
<dbReference type="Proteomes" id="UP001057474">
    <property type="component" value="Chromosome"/>
</dbReference>
<evidence type="ECO:0000313" key="9">
    <source>
        <dbReference type="Proteomes" id="UP001057474"/>
    </source>
</evidence>
<dbReference type="SUPFAM" id="SSF56784">
    <property type="entry name" value="HAD-like"/>
    <property type="match status" value="1"/>
</dbReference>
<feature type="transmembrane region" description="Helical" evidence="7">
    <location>
        <begin position="110"/>
        <end position="126"/>
    </location>
</feature>
<keyword evidence="5 7" id="KW-0472">Membrane</keyword>
<name>A0ABY4Y9Q4_9GAMM</name>
<sequence length="1154" mass="130624">MFEKHNNKQRKQKQIQQPSRALSVGLIQNEEPDRTYYITSTIENIGHFLFSQTQELYKAISLAFSADSLDWRNFKRYAWPVVSSGIALFFGELLTRGISQYQTDSEDYDFVYKFILGAAILSCSALNRITDKHFKSTAAFSAAVASEVVGIVYMYYSVFTGTQRLTSEQFSEDYSLIASIGTSALFTPSGIAFFAQIAQKQLLKWQHNRGAQRSDTATIPSGLTPVGNFYFQLGHIMARELMPIPRLFQLGLIAENIRQGEGALRQFRNVPALIADLTPATIRESLAQQAMIQDDYEYNHKEYQVLKFTPQGAHFFTVLGYLLRTGDLVFCNEAVDLASVKISGELVALKQGEQGQFLKELGQQKFSVNLKAQNGEDVWIEHRSKMAWDSPHKTVSLRLVRDGKQPGVMVGDKLNLFGANNFFIQIKPADEFLSNNDIHKVAVINQIIGDRKRKSVYHSLMASAALAVCTQQDLRLLPAEMSKYTFNVFQAMIPFSEQFLREMVNGQLLKRLNKNLRDRPLETIDALRVVDLCHALSGYYRDRFPKGVAIISDKTGTLTTNGMNVLGLWTTSMSAQIQHLVKEKDPRLLPDGTQLSEVFELFCQAYTNNPKEMEPEEDAILQLLNSLFHQTSNLQVAVLGNNHFRKNISLNESEKEIETFHLGLYRNFGGRLTLVRDGSSHRLVFCGIPKASAFNNTSLLRDYYSMNTRTGVLSRDWCIARTELNEKQFKQLQEYFDQDNKKGIESFLMENPLLLETMQHHGTFIIDNPIKKGAEQFISSCRSIQVPVFVATGDTTKAAENIANVLCPEYAKKISILRAEHIESDNIRLDEEHIPAESTVIFSGINSAVLAAFHKLLARDKSARPVIIFAEMSTEGKGILARFLKDNQFFIVANGDGSNDVLMMKEAHTVIAHCAEDNSLAPGVGSFADLTDVQLRRLLCSDKSFYELFDIADPRSIFIQLFAETANSQEKGMLALTLKSWKINFELMRNVLGTESVKEMYQQHWFSVGFDLTWLWIAYYEIMQSVGLPMDNQNISASGLISNFMGLAMMVAIVESLSNYLAFGESTNLITMFSMLMLLPIILKSVFSSFQAVQDRIYPESPNIVELDEEEQPVEPQSQPQSWWGSIRSFFHNSRNARTLTHEEEHLLNYEMKH</sequence>
<evidence type="ECO:0000256" key="3">
    <source>
        <dbReference type="ARBA" id="ARBA00022842"/>
    </source>
</evidence>
<accession>A0ABY4Y9Q4</accession>
<feature type="region of interest" description="Disordered" evidence="6">
    <location>
        <begin position="1"/>
        <end position="20"/>
    </location>
</feature>
<dbReference type="EMBL" id="CP071527">
    <property type="protein sequence ID" value="USQ14251.1"/>
    <property type="molecule type" value="Genomic_DNA"/>
</dbReference>
<evidence type="ECO:0000313" key="8">
    <source>
        <dbReference type="EMBL" id="USQ14251.1"/>
    </source>
</evidence>
<dbReference type="PANTHER" id="PTHR24093:SF369">
    <property type="entry name" value="CALCIUM-TRANSPORTING ATPASE"/>
    <property type="match status" value="1"/>
</dbReference>
<keyword evidence="4 7" id="KW-1133">Transmembrane helix</keyword>
<dbReference type="RefSeq" id="WP_252580794.1">
    <property type="nucleotide sequence ID" value="NZ_CP071527.1"/>
</dbReference>
<dbReference type="PANTHER" id="PTHR24093">
    <property type="entry name" value="CATION TRANSPORTING ATPASE"/>
    <property type="match status" value="1"/>
</dbReference>